<dbReference type="Proteomes" id="UP000034072">
    <property type="component" value="Unassembled WGS sequence"/>
</dbReference>
<proteinExistence type="predicted"/>
<dbReference type="AlphaFoldDB" id="A0A0G0T249"/>
<sequence length="89" mass="10618">MKKFWINYREFRRIIKDNERLSREVQLLTDKKNSLTAYVLFLERKHFPDTWRTERIDFLMKIKAGRVGQSVVSPEQDISEGDITESATP</sequence>
<evidence type="ECO:0000256" key="1">
    <source>
        <dbReference type="SAM" id="MobiDB-lite"/>
    </source>
</evidence>
<reference evidence="2 3" key="1">
    <citation type="journal article" date="2015" name="Nature">
        <title>rRNA introns, odd ribosomes, and small enigmatic genomes across a large radiation of phyla.</title>
        <authorList>
            <person name="Brown C.T."/>
            <person name="Hug L.A."/>
            <person name="Thomas B.C."/>
            <person name="Sharon I."/>
            <person name="Castelle C.J."/>
            <person name="Singh A."/>
            <person name="Wilkins M.J."/>
            <person name="Williams K.H."/>
            <person name="Banfield J.F."/>
        </authorList>
    </citation>
    <scope>NUCLEOTIDE SEQUENCE [LARGE SCALE GENOMIC DNA]</scope>
</reference>
<dbReference type="EMBL" id="LBXZ01000001">
    <property type="protein sequence ID" value="KKR41165.1"/>
    <property type="molecule type" value="Genomic_DNA"/>
</dbReference>
<feature type="region of interest" description="Disordered" evidence="1">
    <location>
        <begin position="70"/>
        <end position="89"/>
    </location>
</feature>
<name>A0A0G0T249_9BACT</name>
<evidence type="ECO:0000313" key="2">
    <source>
        <dbReference type="EMBL" id="KKR41165.1"/>
    </source>
</evidence>
<evidence type="ECO:0000313" key="3">
    <source>
        <dbReference type="Proteomes" id="UP000034072"/>
    </source>
</evidence>
<organism evidence="2 3">
    <name type="scientific">Candidatus Yanofskybacteria bacterium GW2011_GWE2_40_11</name>
    <dbReference type="NCBI Taxonomy" id="1619033"/>
    <lineage>
        <taxon>Bacteria</taxon>
        <taxon>Candidatus Yanofskyibacteriota</taxon>
    </lineage>
</organism>
<protein>
    <submittedName>
        <fullName evidence="2">Uncharacterized protein</fullName>
    </submittedName>
</protein>
<accession>A0A0G0T249</accession>
<gene>
    <name evidence="2" type="ORF">UT75_C0001G0069</name>
</gene>
<comment type="caution">
    <text evidence="2">The sequence shown here is derived from an EMBL/GenBank/DDBJ whole genome shotgun (WGS) entry which is preliminary data.</text>
</comment>